<dbReference type="eggNOG" id="COG2801">
    <property type="taxonomic scope" value="Bacteria"/>
</dbReference>
<proteinExistence type="predicted"/>
<feature type="region of interest" description="Disordered" evidence="1">
    <location>
        <begin position="101"/>
        <end position="130"/>
    </location>
</feature>
<accession>D2B003</accession>
<sequence length="171" mass="18584">MPGQAGLLELAAGMVLRLDGVEWRVAEIEAQYGRVLLAAGAEQRWRSIRWLVHHRDCQSVPAEIEVVDGLVGQPASLDDLTAYQQQVLRVRVAHLLETETGFRGGDPLHPDPGEPRPAYDPQGTTLGQRRRSKVAELRGLGVEEAALLGLGRVSERTLKRMAAAWAAPAAA</sequence>
<evidence type="ECO:0000313" key="3">
    <source>
        <dbReference type="Proteomes" id="UP000002029"/>
    </source>
</evidence>
<evidence type="ECO:0000256" key="1">
    <source>
        <dbReference type="SAM" id="MobiDB-lite"/>
    </source>
</evidence>
<dbReference type="EMBL" id="CP001814">
    <property type="protein sequence ID" value="ACZ87237.1"/>
    <property type="molecule type" value="Genomic_DNA"/>
</dbReference>
<dbReference type="Proteomes" id="UP000002029">
    <property type="component" value="Chromosome"/>
</dbReference>
<protein>
    <submittedName>
        <fullName evidence="2">Uncharacterized protein</fullName>
    </submittedName>
</protein>
<name>D2B003_STRRD</name>
<reference evidence="2 3" key="1">
    <citation type="journal article" date="2010" name="Stand. Genomic Sci.">
        <title>Complete genome sequence of Streptosporangium roseum type strain (NI 9100).</title>
        <authorList>
            <person name="Nolan M."/>
            <person name="Sikorski J."/>
            <person name="Jando M."/>
            <person name="Lucas S."/>
            <person name="Lapidus A."/>
            <person name="Glavina Del Rio T."/>
            <person name="Chen F."/>
            <person name="Tice H."/>
            <person name="Pitluck S."/>
            <person name="Cheng J.F."/>
            <person name="Chertkov O."/>
            <person name="Sims D."/>
            <person name="Meincke L."/>
            <person name="Brettin T."/>
            <person name="Han C."/>
            <person name="Detter J.C."/>
            <person name="Bruce D."/>
            <person name="Goodwin L."/>
            <person name="Land M."/>
            <person name="Hauser L."/>
            <person name="Chang Y.J."/>
            <person name="Jeffries C.D."/>
            <person name="Ivanova N."/>
            <person name="Mavromatis K."/>
            <person name="Mikhailova N."/>
            <person name="Chen A."/>
            <person name="Palaniappan K."/>
            <person name="Chain P."/>
            <person name="Rohde M."/>
            <person name="Goker M."/>
            <person name="Bristow J."/>
            <person name="Eisen J.A."/>
            <person name="Markowitz V."/>
            <person name="Hugenholtz P."/>
            <person name="Kyrpides N.C."/>
            <person name="Klenk H.P."/>
        </authorList>
    </citation>
    <scope>NUCLEOTIDE SEQUENCE [LARGE SCALE GENOMIC DNA]</scope>
    <source>
        <strain evidence="3">ATCC 12428 / DSM 43021 / JCM 3005 / NI 9100</strain>
    </source>
</reference>
<dbReference type="AlphaFoldDB" id="D2B003"/>
<evidence type="ECO:0000313" key="2">
    <source>
        <dbReference type="EMBL" id="ACZ87237.1"/>
    </source>
</evidence>
<dbReference type="STRING" id="479432.Sros_4353"/>
<keyword evidence="3" id="KW-1185">Reference proteome</keyword>
<gene>
    <name evidence="2" type="ordered locus">Sros_4353</name>
</gene>
<dbReference type="KEGG" id="sro:Sros_4353"/>
<organism evidence="2 3">
    <name type="scientific">Streptosporangium roseum (strain ATCC 12428 / DSM 43021 / JCM 3005 / KCTC 9067 / NCIMB 10171 / NRRL 2505 / NI 9100)</name>
    <dbReference type="NCBI Taxonomy" id="479432"/>
    <lineage>
        <taxon>Bacteria</taxon>
        <taxon>Bacillati</taxon>
        <taxon>Actinomycetota</taxon>
        <taxon>Actinomycetes</taxon>
        <taxon>Streptosporangiales</taxon>
        <taxon>Streptosporangiaceae</taxon>
        <taxon>Streptosporangium</taxon>
    </lineage>
</organism>
<dbReference type="HOGENOM" id="CLU_1562035_0_0_11"/>